<comment type="caution">
    <text evidence="2">The sequence shown here is derived from an EMBL/GenBank/DDBJ whole genome shotgun (WGS) entry which is preliminary data.</text>
</comment>
<gene>
    <name evidence="2" type="ORF">B7463_g12705</name>
</gene>
<keyword evidence="1" id="KW-0812">Transmembrane</keyword>
<sequence>MTIANIRQLNIINLPSLEKGTGFWIQLLPSLHTINVPKLRSISMLHLGGLPSLKTLSFDAGLRDDMSWYFTGGIYIYDTALTHVGGLVFKKAPIIDLRENKNLTNISFPYMTVASDKWGWGEIRVRDNYEGLALDFPKLREVRGSMSLSGVGAINIPQLRIINIDLYIGPQENGIPSCTNCLPTSLTNFTAPKLSRVIGSIYFDSSPGLVNISFPALQTVNNITINNTAAVDLREGIAMHRLYKAQNVKILGNTPSCEPFDNLQCRGAIVGNYFCGKISDPTRNIVTLSSLRKDCRQVRLSERLLFWGEMLLARLDEALKRQLQLRHYFWIIILIACLCLFIKIAARWFCK</sequence>
<keyword evidence="3" id="KW-1185">Reference proteome</keyword>
<feature type="non-terminal residue" evidence="2">
    <location>
        <position position="1"/>
    </location>
</feature>
<dbReference type="STRING" id="5539.A0A3E2GS93"/>
<evidence type="ECO:0000256" key="1">
    <source>
        <dbReference type="SAM" id="Phobius"/>
    </source>
</evidence>
<feature type="transmembrane region" description="Helical" evidence="1">
    <location>
        <begin position="328"/>
        <end position="350"/>
    </location>
</feature>
<dbReference type="EMBL" id="NCSJ02000694">
    <property type="protein sequence ID" value="RFU23633.1"/>
    <property type="molecule type" value="Genomic_DNA"/>
</dbReference>
<reference evidence="2 3" key="1">
    <citation type="submission" date="2018-05" db="EMBL/GenBank/DDBJ databases">
        <title>Draft genome sequence of Scytalidium lignicola DSM 105466, a ubiquitous saprotrophic fungus.</title>
        <authorList>
            <person name="Buettner E."/>
            <person name="Gebauer A.M."/>
            <person name="Hofrichter M."/>
            <person name="Liers C."/>
            <person name="Kellner H."/>
        </authorList>
    </citation>
    <scope>NUCLEOTIDE SEQUENCE [LARGE SCALE GENOMIC DNA]</scope>
    <source>
        <strain evidence="2 3">DSM 105466</strain>
    </source>
</reference>
<dbReference type="OrthoDB" id="536881at2759"/>
<accession>A0A3E2GS93</accession>
<dbReference type="Proteomes" id="UP000258309">
    <property type="component" value="Unassembled WGS sequence"/>
</dbReference>
<dbReference type="AlphaFoldDB" id="A0A3E2GS93"/>
<name>A0A3E2GS93_SCYLI</name>
<evidence type="ECO:0000313" key="2">
    <source>
        <dbReference type="EMBL" id="RFU23633.1"/>
    </source>
</evidence>
<evidence type="ECO:0000313" key="3">
    <source>
        <dbReference type="Proteomes" id="UP000258309"/>
    </source>
</evidence>
<organism evidence="2 3">
    <name type="scientific">Scytalidium lignicola</name>
    <name type="common">Hyphomycete</name>
    <dbReference type="NCBI Taxonomy" id="5539"/>
    <lineage>
        <taxon>Eukaryota</taxon>
        <taxon>Fungi</taxon>
        <taxon>Dikarya</taxon>
        <taxon>Ascomycota</taxon>
        <taxon>Pezizomycotina</taxon>
        <taxon>Leotiomycetes</taxon>
        <taxon>Leotiomycetes incertae sedis</taxon>
        <taxon>Scytalidium</taxon>
    </lineage>
</organism>
<keyword evidence="1" id="KW-0472">Membrane</keyword>
<proteinExistence type="predicted"/>
<protein>
    <submittedName>
        <fullName evidence="2">Uncharacterized protein</fullName>
    </submittedName>
</protein>
<feature type="non-terminal residue" evidence="2">
    <location>
        <position position="351"/>
    </location>
</feature>
<keyword evidence="1" id="KW-1133">Transmembrane helix</keyword>